<reference evidence="1 2" key="1">
    <citation type="submission" date="2020-08" db="EMBL/GenBank/DDBJ databases">
        <title>Genome sequence of Rhizobiales bacterium strain IZ6.</title>
        <authorList>
            <person name="Nakai R."/>
            <person name="Naganuma T."/>
        </authorList>
    </citation>
    <scope>NUCLEOTIDE SEQUENCE [LARGE SCALE GENOMIC DNA]</scope>
    <source>
        <strain evidence="1 2">IZ6</strain>
    </source>
</reference>
<dbReference type="KEGG" id="tso:IZ6_28930"/>
<dbReference type="EMBL" id="AP023361">
    <property type="protein sequence ID" value="BCJ92158.1"/>
    <property type="molecule type" value="Genomic_DNA"/>
</dbReference>
<proteinExistence type="predicted"/>
<dbReference type="RefSeq" id="WP_222875754.1">
    <property type="nucleotide sequence ID" value="NZ_AP023361.1"/>
</dbReference>
<dbReference type="AlphaFoldDB" id="A0A6S6QZP8"/>
<keyword evidence="2" id="KW-1185">Reference proteome</keyword>
<gene>
    <name evidence="1" type="ORF">IZ6_28930</name>
</gene>
<sequence length="212" mass="24468">MSKFSDHISLYADWLRQEVERHPDGKAYFISVTFDRYLDRYSADRRRPSGRSGPSRTDVAAGLTAKMSASDAAHEQIKAVHRWYQRVLSELLGGSYHRHRALQPRGLGFLDQPVMKKAVEVSSGTLPGDVFPNAHFVLVLGREPCPTKPTNLRDEFERHWQSGRWNSDWKRLQPEGDLHIRFVDDEFAAIDYAAKSAKRTDLFREHQILFPF</sequence>
<dbReference type="Proteomes" id="UP000515317">
    <property type="component" value="Chromosome"/>
</dbReference>
<accession>A0A6S6QZP8</accession>
<organism evidence="1 2">
    <name type="scientific">Terrihabitans soli</name>
    <dbReference type="NCBI Taxonomy" id="708113"/>
    <lineage>
        <taxon>Bacteria</taxon>
        <taxon>Pseudomonadati</taxon>
        <taxon>Pseudomonadota</taxon>
        <taxon>Alphaproteobacteria</taxon>
        <taxon>Hyphomicrobiales</taxon>
        <taxon>Terrihabitans</taxon>
    </lineage>
</organism>
<evidence type="ECO:0000313" key="1">
    <source>
        <dbReference type="EMBL" id="BCJ92158.1"/>
    </source>
</evidence>
<protein>
    <submittedName>
        <fullName evidence="1">Uncharacterized protein</fullName>
    </submittedName>
</protein>
<name>A0A6S6QZP8_9HYPH</name>
<evidence type="ECO:0000313" key="2">
    <source>
        <dbReference type="Proteomes" id="UP000515317"/>
    </source>
</evidence>